<comment type="subcellular location">
    <subcellularLocation>
        <location evidence="1">Cell membrane</location>
        <topology evidence="1">Multi-pass membrane protein</topology>
    </subcellularLocation>
</comment>
<dbReference type="RefSeq" id="WP_054287205.1">
    <property type="nucleotide sequence ID" value="NZ_LIVN01000036.1"/>
</dbReference>
<evidence type="ECO:0000313" key="9">
    <source>
        <dbReference type="EMBL" id="TCW33969.1"/>
    </source>
</evidence>
<evidence type="ECO:0000313" key="10">
    <source>
        <dbReference type="Proteomes" id="UP000294801"/>
    </source>
</evidence>
<reference evidence="9 10" key="1">
    <citation type="submission" date="2019-03" db="EMBL/GenBank/DDBJ databases">
        <title>Genomic Encyclopedia of Type Strains, Phase IV (KMG-IV): sequencing the most valuable type-strain genomes for metagenomic binning, comparative biology and taxonomic classification.</title>
        <authorList>
            <person name="Goeker M."/>
        </authorList>
    </citation>
    <scope>NUCLEOTIDE SEQUENCE [LARGE SCALE GENOMIC DNA]</scope>
    <source>
        <strain evidence="9 10">DSM 18507</strain>
    </source>
</reference>
<evidence type="ECO:0000256" key="4">
    <source>
        <dbReference type="ARBA" id="ARBA00022475"/>
    </source>
</evidence>
<feature type="transmembrane region" description="Helical" evidence="8">
    <location>
        <begin position="51"/>
        <end position="72"/>
    </location>
</feature>
<evidence type="ECO:0000256" key="5">
    <source>
        <dbReference type="ARBA" id="ARBA00022692"/>
    </source>
</evidence>
<dbReference type="PROSITE" id="PS51257">
    <property type="entry name" value="PROKAR_LIPOPROTEIN"/>
    <property type="match status" value="1"/>
</dbReference>
<feature type="transmembrane region" description="Helical" evidence="8">
    <location>
        <begin position="132"/>
        <end position="151"/>
    </location>
</feature>
<sequence>MMRLLPLTTLLTLGVLLVSCLSLWHGLGPVFGQPWTASDLEVLRALRLPRLMAALASGALLGLAGTAVQAFFRNPLAEPGLVGVSAGAALAAAAALSVASALPVVAGCAFLGGLAALGVIRRLAGRGSRARLILAGVAVNALLTSLLILLMTTLPDSALRTVTFWLLGSFAGAGWPEAATLALAVPLTGFALGGLWRFLNALQTGEASAFHLGFAVDRLGRRLMIWVAVAVGLVVAQCGSVSFVGLMAPHLARQLVGGELRRLLLTAPLMGALLTVLADWVARAAFAPAELPVGAITSLAGAPFFLWLLARRDRRQTDA</sequence>
<feature type="transmembrane region" description="Helical" evidence="8">
    <location>
        <begin position="223"/>
        <end position="251"/>
    </location>
</feature>
<dbReference type="Pfam" id="PF01032">
    <property type="entry name" value="FecCD"/>
    <property type="match status" value="1"/>
</dbReference>
<gene>
    <name evidence="9" type="ORF">EV669_101506</name>
</gene>
<evidence type="ECO:0000256" key="2">
    <source>
        <dbReference type="ARBA" id="ARBA00007935"/>
    </source>
</evidence>
<dbReference type="PANTHER" id="PTHR30472">
    <property type="entry name" value="FERRIC ENTEROBACTIN TRANSPORT SYSTEM PERMEASE PROTEIN"/>
    <property type="match status" value="1"/>
</dbReference>
<evidence type="ECO:0000256" key="6">
    <source>
        <dbReference type="ARBA" id="ARBA00022989"/>
    </source>
</evidence>
<proteinExistence type="inferred from homology"/>
<protein>
    <submittedName>
        <fullName evidence="9">Iron complex transport system permease protein</fullName>
    </submittedName>
</protein>
<dbReference type="PANTHER" id="PTHR30472:SF25">
    <property type="entry name" value="ABC TRANSPORTER PERMEASE PROTEIN MJ0876-RELATED"/>
    <property type="match status" value="1"/>
</dbReference>
<dbReference type="InterPro" id="IPR037294">
    <property type="entry name" value="ABC_BtuC-like"/>
</dbReference>
<keyword evidence="10" id="KW-1185">Reference proteome</keyword>
<evidence type="ECO:0000256" key="8">
    <source>
        <dbReference type="SAM" id="Phobius"/>
    </source>
</evidence>
<feature type="transmembrane region" description="Helical" evidence="8">
    <location>
        <begin position="291"/>
        <end position="310"/>
    </location>
</feature>
<dbReference type="Gene3D" id="1.10.3470.10">
    <property type="entry name" value="ABC transporter involved in vitamin B12 uptake, BtuC"/>
    <property type="match status" value="1"/>
</dbReference>
<feature type="transmembrane region" description="Helical" evidence="8">
    <location>
        <begin position="182"/>
        <end position="203"/>
    </location>
</feature>
<keyword evidence="3" id="KW-0813">Transport</keyword>
<evidence type="ECO:0000256" key="7">
    <source>
        <dbReference type="ARBA" id="ARBA00023136"/>
    </source>
</evidence>
<dbReference type="EMBL" id="SMDA01000001">
    <property type="protein sequence ID" value="TCW33969.1"/>
    <property type="molecule type" value="Genomic_DNA"/>
</dbReference>
<dbReference type="SUPFAM" id="SSF81345">
    <property type="entry name" value="ABC transporter involved in vitamin B12 uptake, BtuC"/>
    <property type="match status" value="1"/>
</dbReference>
<comment type="caution">
    <text evidence="9">The sequence shown here is derived from an EMBL/GenBank/DDBJ whole genome shotgun (WGS) entry which is preliminary data.</text>
</comment>
<evidence type="ECO:0000256" key="1">
    <source>
        <dbReference type="ARBA" id="ARBA00004651"/>
    </source>
</evidence>
<dbReference type="Proteomes" id="UP000294801">
    <property type="component" value="Unassembled WGS sequence"/>
</dbReference>
<dbReference type="CDD" id="cd06550">
    <property type="entry name" value="TM_ABC_iron-siderophores_like"/>
    <property type="match status" value="1"/>
</dbReference>
<organism evidence="9 10">
    <name type="scientific">Gulbenkiania mobilis</name>
    <dbReference type="NCBI Taxonomy" id="397457"/>
    <lineage>
        <taxon>Bacteria</taxon>
        <taxon>Pseudomonadati</taxon>
        <taxon>Pseudomonadota</taxon>
        <taxon>Betaproteobacteria</taxon>
        <taxon>Neisseriales</taxon>
        <taxon>Chromobacteriaceae</taxon>
        <taxon>Gulbenkiania</taxon>
    </lineage>
</organism>
<keyword evidence="6 8" id="KW-1133">Transmembrane helix</keyword>
<feature type="transmembrane region" description="Helical" evidence="8">
    <location>
        <begin position="102"/>
        <end position="120"/>
    </location>
</feature>
<name>A0ABY2D0X3_GULMO</name>
<keyword evidence="7 8" id="KW-0472">Membrane</keyword>
<accession>A0ABY2D0X3</accession>
<keyword evidence="4" id="KW-1003">Cell membrane</keyword>
<dbReference type="InterPro" id="IPR000522">
    <property type="entry name" value="ABC_transptr_permease_BtuC"/>
</dbReference>
<evidence type="ECO:0000256" key="3">
    <source>
        <dbReference type="ARBA" id="ARBA00022448"/>
    </source>
</evidence>
<keyword evidence="5 8" id="KW-0812">Transmembrane</keyword>
<comment type="similarity">
    <text evidence="2">Belongs to the binding-protein-dependent transport system permease family. FecCD subfamily.</text>
</comment>